<dbReference type="Proteomes" id="UP000004596">
    <property type="component" value="Unassembled WGS sequence"/>
</dbReference>
<comment type="caution">
    <text evidence="1">The sequence shown here is derived from an EMBL/GenBank/DDBJ whole genome shotgun (WGS) entry which is preliminary data.</text>
</comment>
<sequence>MSKCWHNLFLCAKPGLSQAQALLLPKVYVTLGIIFFVMAKLHFRPYIPNQTVLFPQRIDENIAADDPVRI</sequence>
<dbReference type="AlphaFoldDB" id="B3C5M3"/>
<dbReference type="EMBL" id="ABJL02000001">
    <property type="protein sequence ID" value="EDV07807.1"/>
    <property type="molecule type" value="Genomic_DNA"/>
</dbReference>
<evidence type="ECO:0000313" key="2">
    <source>
        <dbReference type="Proteomes" id="UP000004596"/>
    </source>
</evidence>
<name>B3C5M3_9BACE</name>
<dbReference type="eggNOG" id="COG3666">
    <property type="taxonomic scope" value="Bacteria"/>
</dbReference>
<evidence type="ECO:0000313" key="1">
    <source>
        <dbReference type="EMBL" id="EDV07807.1"/>
    </source>
</evidence>
<reference evidence="1 2" key="1">
    <citation type="submission" date="2008-04" db="EMBL/GenBank/DDBJ databases">
        <title>Draft genome sequence of Bacteroides intestinalis (DSM 17393).</title>
        <authorList>
            <person name="Sudarsanam P."/>
            <person name="Ley R."/>
            <person name="Guruge J."/>
            <person name="Turnbaugh P.J."/>
            <person name="Mahowald M."/>
            <person name="Liep D."/>
            <person name="Gordon J."/>
        </authorList>
    </citation>
    <scope>NUCLEOTIDE SEQUENCE [LARGE SCALE GENOMIC DNA]</scope>
    <source>
        <strain evidence="1 2">DSM 17393</strain>
    </source>
</reference>
<protein>
    <submittedName>
        <fullName evidence="1">Uncharacterized protein</fullName>
    </submittedName>
</protein>
<organism evidence="1 2">
    <name type="scientific">Bacteroides intestinalis DSM 17393</name>
    <dbReference type="NCBI Taxonomy" id="471870"/>
    <lineage>
        <taxon>Bacteria</taxon>
        <taxon>Pseudomonadati</taxon>
        <taxon>Bacteroidota</taxon>
        <taxon>Bacteroidia</taxon>
        <taxon>Bacteroidales</taxon>
        <taxon>Bacteroidaceae</taxon>
        <taxon>Bacteroides</taxon>
    </lineage>
</organism>
<reference evidence="1 2" key="2">
    <citation type="submission" date="2008-04" db="EMBL/GenBank/DDBJ databases">
        <authorList>
            <person name="Fulton L."/>
            <person name="Clifton S."/>
            <person name="Fulton B."/>
            <person name="Xu J."/>
            <person name="Minx P."/>
            <person name="Pepin K.H."/>
            <person name="Johnson M."/>
            <person name="Thiruvilangam P."/>
            <person name="Bhonagiri V."/>
            <person name="Nash W.E."/>
            <person name="Mardis E.R."/>
            <person name="Wilson R.K."/>
        </authorList>
    </citation>
    <scope>NUCLEOTIDE SEQUENCE [LARGE SCALE GENOMIC DNA]</scope>
    <source>
        <strain evidence="1 2">DSM 17393</strain>
    </source>
</reference>
<proteinExistence type="predicted"/>
<feature type="non-terminal residue" evidence="1">
    <location>
        <position position="70"/>
    </location>
</feature>
<gene>
    <name evidence="1" type="ORF">BACINT_00205</name>
</gene>
<accession>B3C5M3</accession>